<organism evidence="1 2">
    <name type="scientific">Cardiocondyla obscurior</name>
    <dbReference type="NCBI Taxonomy" id="286306"/>
    <lineage>
        <taxon>Eukaryota</taxon>
        <taxon>Metazoa</taxon>
        <taxon>Ecdysozoa</taxon>
        <taxon>Arthropoda</taxon>
        <taxon>Hexapoda</taxon>
        <taxon>Insecta</taxon>
        <taxon>Pterygota</taxon>
        <taxon>Neoptera</taxon>
        <taxon>Endopterygota</taxon>
        <taxon>Hymenoptera</taxon>
        <taxon>Apocrita</taxon>
        <taxon>Aculeata</taxon>
        <taxon>Formicoidea</taxon>
        <taxon>Formicidae</taxon>
        <taxon>Myrmicinae</taxon>
        <taxon>Cardiocondyla</taxon>
    </lineage>
</organism>
<evidence type="ECO:0000313" key="2">
    <source>
        <dbReference type="Proteomes" id="UP001430953"/>
    </source>
</evidence>
<protein>
    <submittedName>
        <fullName evidence="1">Uncharacterized protein</fullName>
    </submittedName>
</protein>
<gene>
    <name evidence="1" type="ORF">PUN28_013331</name>
</gene>
<reference evidence="1 2" key="1">
    <citation type="submission" date="2023-03" db="EMBL/GenBank/DDBJ databases">
        <title>High recombination rates correlate with genetic variation in Cardiocondyla obscurior ants.</title>
        <authorList>
            <person name="Errbii M."/>
        </authorList>
    </citation>
    <scope>NUCLEOTIDE SEQUENCE [LARGE SCALE GENOMIC DNA]</scope>
    <source>
        <strain evidence="1">Alpha-2009</strain>
        <tissue evidence="1">Whole body</tissue>
    </source>
</reference>
<dbReference type="Proteomes" id="UP001430953">
    <property type="component" value="Unassembled WGS sequence"/>
</dbReference>
<comment type="caution">
    <text evidence="1">The sequence shown here is derived from an EMBL/GenBank/DDBJ whole genome shotgun (WGS) entry which is preliminary data.</text>
</comment>
<keyword evidence="2" id="KW-1185">Reference proteome</keyword>
<dbReference type="EMBL" id="JADYXP020000013">
    <property type="protein sequence ID" value="KAL0112036.1"/>
    <property type="molecule type" value="Genomic_DNA"/>
</dbReference>
<evidence type="ECO:0000313" key="1">
    <source>
        <dbReference type="EMBL" id="KAL0112036.1"/>
    </source>
</evidence>
<name>A0AAW2FC06_9HYME</name>
<accession>A0AAW2FC06</accession>
<sequence>MIVKKKKSIKRVSTYICHCTEIGVVIEKTREKIMGLFSPSILGGSQQPALRGILTMIFARRSTHVTIGSYVNRLRRGKCHICFSVYTAPTCLRDTRIESVRFIIN</sequence>
<proteinExistence type="predicted"/>
<dbReference type="AlphaFoldDB" id="A0AAW2FC06"/>